<gene>
    <name evidence="2" type="ORF">Aocu_06660</name>
</gene>
<proteinExistence type="predicted"/>
<reference evidence="3" key="1">
    <citation type="submission" date="2014-05" db="EMBL/GenBank/DDBJ databases">
        <authorList>
            <person name="Kube M."/>
        </authorList>
    </citation>
    <scope>NUCLEOTIDE SEQUENCE [LARGE SCALE GENOMIC DNA]</scope>
</reference>
<dbReference type="PATRIC" id="fig|35623.3.peg.666"/>
<dbReference type="HOGENOM" id="CLU_025711_3_1_14"/>
<dbReference type="OrthoDB" id="9785372at2"/>
<evidence type="ECO:0000259" key="1">
    <source>
        <dbReference type="Pfam" id="PF13460"/>
    </source>
</evidence>
<dbReference type="PANTHER" id="PTHR43355:SF2">
    <property type="entry name" value="FLAVIN REDUCTASE (NADPH)"/>
    <property type="match status" value="1"/>
</dbReference>
<dbReference type="GO" id="GO:0016646">
    <property type="term" value="F:oxidoreductase activity, acting on the CH-NH group of donors, NAD or NADP as acceptor"/>
    <property type="evidence" value="ECO:0007669"/>
    <property type="project" value="TreeGrafter"/>
</dbReference>
<sequence>MKLGIIGASGFIGRSIVKEGLLLKHEIIAISRSGIFEKTNGLTSVHCDVFNTEDLKQTLKHVDIIISAYNPGWSNPKLYEDFMKGSKNIIKVSKELQKPLVIIGGASSLLLQNGEPLYYKLSGDLKVMVKGAFDLFEEIKKDRSFKWTFISPAQEILPLETREKFKVGEDYLLYNSRGKSQINIIDLAHFVLTQGIDPFNQYKHLTLSNI</sequence>
<dbReference type="RefSeq" id="WP_045749252.1">
    <property type="nucleotide sequence ID" value="NZ_FUZK01000001.1"/>
</dbReference>
<dbReference type="AlphaFoldDB" id="A0A061ABG7"/>
<evidence type="ECO:0000313" key="2">
    <source>
        <dbReference type="EMBL" id="CDR30739.1"/>
    </source>
</evidence>
<dbReference type="FunCoup" id="A0A061ABG7">
    <property type="interactions" value="31"/>
</dbReference>
<dbReference type="InParanoid" id="A0A061ABG7"/>
<dbReference type="KEGG" id="aoc:Aocu_06660"/>
<dbReference type="Pfam" id="PF13460">
    <property type="entry name" value="NAD_binding_10"/>
    <property type="match status" value="1"/>
</dbReference>
<dbReference type="PANTHER" id="PTHR43355">
    <property type="entry name" value="FLAVIN REDUCTASE (NADPH)"/>
    <property type="match status" value="1"/>
</dbReference>
<dbReference type="Proteomes" id="UP000032434">
    <property type="component" value="Chromosome 1"/>
</dbReference>
<dbReference type="InterPro" id="IPR016040">
    <property type="entry name" value="NAD(P)-bd_dom"/>
</dbReference>
<dbReference type="STRING" id="35623.Aocu_06660"/>
<accession>A0A061ABG7</accession>
<dbReference type="Gene3D" id="3.40.50.720">
    <property type="entry name" value="NAD(P)-binding Rossmann-like Domain"/>
    <property type="match status" value="1"/>
</dbReference>
<keyword evidence="3" id="KW-1185">Reference proteome</keyword>
<protein>
    <submittedName>
        <fullName evidence="2">NAD(P)-binding domain containing protein</fullName>
    </submittedName>
</protein>
<evidence type="ECO:0000313" key="3">
    <source>
        <dbReference type="Proteomes" id="UP000032434"/>
    </source>
</evidence>
<dbReference type="SUPFAM" id="SSF51735">
    <property type="entry name" value="NAD(P)-binding Rossmann-fold domains"/>
    <property type="match status" value="1"/>
</dbReference>
<dbReference type="InterPro" id="IPR051606">
    <property type="entry name" value="Polyketide_Oxido-like"/>
</dbReference>
<dbReference type="InterPro" id="IPR036291">
    <property type="entry name" value="NAD(P)-bd_dom_sf"/>
</dbReference>
<dbReference type="EMBL" id="LK028559">
    <property type="protein sequence ID" value="CDR30739.1"/>
    <property type="molecule type" value="Genomic_DNA"/>
</dbReference>
<name>A0A061ABG7_9MOLU</name>
<feature type="domain" description="NAD(P)-binding" evidence="1">
    <location>
        <begin position="7"/>
        <end position="193"/>
    </location>
</feature>
<organism evidence="2 3">
    <name type="scientific">Acholeplasma oculi</name>
    <dbReference type="NCBI Taxonomy" id="35623"/>
    <lineage>
        <taxon>Bacteria</taxon>
        <taxon>Bacillati</taxon>
        <taxon>Mycoplasmatota</taxon>
        <taxon>Mollicutes</taxon>
        <taxon>Acholeplasmatales</taxon>
        <taxon>Acholeplasmataceae</taxon>
        <taxon>Acholeplasma</taxon>
    </lineage>
</organism>